<evidence type="ECO:0000313" key="1">
    <source>
        <dbReference type="EMBL" id="UVK59030.1"/>
    </source>
</evidence>
<protein>
    <submittedName>
        <fullName evidence="1">Major tail protein</fullName>
    </submittedName>
</protein>
<gene>
    <name evidence="1" type="primary">11</name>
    <name evidence="1" type="ORF">SEA_CEN1621_11</name>
</gene>
<proteinExistence type="predicted"/>
<dbReference type="Proteomes" id="UP001058660">
    <property type="component" value="Segment"/>
</dbReference>
<keyword evidence="2" id="KW-1185">Reference proteome</keyword>
<sequence length="185" mass="20013">MAGNAKNTAQWAGADVYIAPENTAGPTDLIAAWGAGWNAAGLLDGEEGFTEARESENSESYAWGGLLYKSTRSKHKRTFRFVALEDNSVVFNLVNPGSERTSAAGVRTSTIKTPKAGERFAVGFELREGDKIKRRYAKSAEVVEVAEIKESEAEPTVYDITVVVFPESDETLYRVVETDPEGAGA</sequence>
<reference evidence="1" key="1">
    <citation type="submission" date="2022-07" db="EMBL/GenBank/DDBJ databases">
        <authorList>
            <person name="Torres-Arroyo K.M."/>
            <person name="Cardona-Perez A.V."/>
            <person name="Cruz-Vazquez C.O."/>
            <person name="Davila-Rivera B.E."/>
            <person name="Flores-Rivera E.M."/>
            <person name="Morales-Rodriguez J."/>
            <person name="Ramirez-Renta G.M."/>
            <person name="Ramos-Rodriguez C.M."/>
            <person name="Rodriguez-Rivera J.M."/>
            <person name="Toledo-Marrero N."/>
            <person name="Velazquez-Nunez L.D."/>
            <person name="Velez-Alicea A.S."/>
            <person name="Vazquez E."/>
            <person name="Balish M.F."/>
            <person name="Garlena R.A."/>
            <person name="Russell D.A."/>
            <person name="Jacobs-Sera D."/>
            <person name="Hatfull G.F."/>
        </authorList>
    </citation>
    <scope>NUCLEOTIDE SEQUENCE</scope>
</reference>
<dbReference type="EMBL" id="ON970568">
    <property type="protein sequence ID" value="UVK59030.1"/>
    <property type="molecule type" value="Genomic_DNA"/>
</dbReference>
<dbReference type="InterPro" id="IPR058154">
    <property type="entry name" value="Bxb1_TTP-like"/>
</dbReference>
<accession>A0A9E7QBI4</accession>
<name>A0A9E7QBI4_9CAUD</name>
<organism evidence="1 2">
    <name type="scientific">Microbacterium phage Cen1621</name>
    <dbReference type="NCBI Taxonomy" id="2965191"/>
    <lineage>
        <taxon>Viruses</taxon>
        <taxon>Duplodnaviria</taxon>
        <taxon>Heunggongvirae</taxon>
        <taxon>Uroviricota</taxon>
        <taxon>Caudoviricetes</taxon>
        <taxon>Casidaviridae</taxon>
        <taxon>Cenunavirus</taxon>
        <taxon>Cenunavirus Cen1621</taxon>
    </lineage>
</organism>
<dbReference type="Pfam" id="PF25681">
    <property type="entry name" value="Phage_TTP_17"/>
    <property type="match status" value="1"/>
</dbReference>
<evidence type="ECO:0000313" key="2">
    <source>
        <dbReference type="Proteomes" id="UP001058660"/>
    </source>
</evidence>